<name>A0A426X8K3_ENSVE</name>
<evidence type="ECO:0000313" key="1">
    <source>
        <dbReference type="EMBL" id="RRT35806.1"/>
    </source>
</evidence>
<evidence type="ECO:0000313" key="2">
    <source>
        <dbReference type="Proteomes" id="UP000287651"/>
    </source>
</evidence>
<reference evidence="1 2" key="1">
    <citation type="journal article" date="2014" name="Agronomy (Basel)">
        <title>A Draft Genome Sequence for Ensete ventricosum, the Drought-Tolerant Tree Against Hunger.</title>
        <authorList>
            <person name="Harrison J."/>
            <person name="Moore K.A."/>
            <person name="Paszkiewicz K."/>
            <person name="Jones T."/>
            <person name="Grant M."/>
            <person name="Ambacheew D."/>
            <person name="Muzemil S."/>
            <person name="Studholme D.J."/>
        </authorList>
    </citation>
    <scope>NUCLEOTIDE SEQUENCE [LARGE SCALE GENOMIC DNA]</scope>
</reference>
<dbReference type="Proteomes" id="UP000287651">
    <property type="component" value="Unassembled WGS sequence"/>
</dbReference>
<comment type="caution">
    <text evidence="1">The sequence shown here is derived from an EMBL/GenBank/DDBJ whole genome shotgun (WGS) entry which is preliminary data.</text>
</comment>
<proteinExistence type="predicted"/>
<dbReference type="AlphaFoldDB" id="A0A426X8K3"/>
<protein>
    <submittedName>
        <fullName evidence="1">Uncharacterized protein</fullName>
    </submittedName>
</protein>
<gene>
    <name evidence="1" type="ORF">B296_00051696</name>
</gene>
<dbReference type="EMBL" id="AMZH03024504">
    <property type="protein sequence ID" value="RRT35806.1"/>
    <property type="molecule type" value="Genomic_DNA"/>
</dbReference>
<organism evidence="1 2">
    <name type="scientific">Ensete ventricosum</name>
    <name type="common">Abyssinian banana</name>
    <name type="synonym">Musa ensete</name>
    <dbReference type="NCBI Taxonomy" id="4639"/>
    <lineage>
        <taxon>Eukaryota</taxon>
        <taxon>Viridiplantae</taxon>
        <taxon>Streptophyta</taxon>
        <taxon>Embryophyta</taxon>
        <taxon>Tracheophyta</taxon>
        <taxon>Spermatophyta</taxon>
        <taxon>Magnoliopsida</taxon>
        <taxon>Liliopsida</taxon>
        <taxon>Zingiberales</taxon>
        <taxon>Musaceae</taxon>
        <taxon>Ensete</taxon>
    </lineage>
</organism>
<sequence>MRYSPLWFTEFFYHIIESQHHRSYGWECSIRKSPPLDAPKRRQGPLLFADAIRTQWGSGGGPEPRAENLPKKVKRGGDLVVLS</sequence>
<accession>A0A426X8K3</accession>